<dbReference type="InterPro" id="IPR025657">
    <property type="entry name" value="RadC_JAB"/>
</dbReference>
<evidence type="ECO:0000313" key="10">
    <source>
        <dbReference type="Proteomes" id="UP000583101"/>
    </source>
</evidence>
<dbReference type="GO" id="GO:0008237">
    <property type="term" value="F:metallopeptidase activity"/>
    <property type="evidence" value="ECO:0007669"/>
    <property type="project" value="UniProtKB-KW"/>
</dbReference>
<dbReference type="GO" id="GO:0046872">
    <property type="term" value="F:metal ion binding"/>
    <property type="evidence" value="ECO:0007669"/>
    <property type="project" value="UniProtKB-KW"/>
</dbReference>
<evidence type="ECO:0000259" key="6">
    <source>
        <dbReference type="PROSITE" id="PS50249"/>
    </source>
</evidence>
<dbReference type="EMBL" id="SNQG01000004">
    <property type="protein sequence ID" value="TEW65898.1"/>
    <property type="molecule type" value="Genomic_DNA"/>
</dbReference>
<dbReference type="SUPFAM" id="SSF102712">
    <property type="entry name" value="JAB1/MPN domain"/>
    <property type="match status" value="1"/>
</dbReference>
<dbReference type="EMBL" id="JACIEG010000003">
    <property type="protein sequence ID" value="MBB3969306.1"/>
    <property type="molecule type" value="Genomic_DNA"/>
</dbReference>
<reference evidence="8 9" key="1">
    <citation type="journal article" date="2016" name="Int. J. Syst. Evol. Microbiol.">
        <title>Proposal of Mucilaginibacter phyllosphaerae sp. nov. isolated from the phyllosphere of Galium album.</title>
        <authorList>
            <person name="Aydogan E.L."/>
            <person name="Busse H.J."/>
            <person name="Moser G."/>
            <person name="Muller C."/>
            <person name="Kampfer P."/>
            <person name="Glaeser S.P."/>
        </authorList>
    </citation>
    <scope>NUCLEOTIDE SEQUENCE [LARGE SCALE GENOMIC DNA]</scope>
    <source>
        <strain evidence="8 9">PP-F2FG21</strain>
    </source>
</reference>
<dbReference type="GO" id="GO:0006508">
    <property type="term" value="P:proteolysis"/>
    <property type="evidence" value="ECO:0007669"/>
    <property type="project" value="UniProtKB-KW"/>
</dbReference>
<feature type="domain" description="MPN" evidence="6">
    <location>
        <begin position="33"/>
        <end position="155"/>
    </location>
</feature>
<dbReference type="PROSITE" id="PS01302">
    <property type="entry name" value="UPF0758"/>
    <property type="match status" value="1"/>
</dbReference>
<keyword evidence="2" id="KW-0479">Metal-binding</keyword>
<dbReference type="Proteomes" id="UP000583101">
    <property type="component" value="Unassembled WGS sequence"/>
</dbReference>
<gene>
    <name evidence="8" type="ORF">E2R65_12250</name>
    <name evidence="7" type="ORF">GGR35_001909</name>
</gene>
<sequence length="162" mass="17761">MLADKLKNLYRVAEVELTYKNTTEPQDRIRVSSSIEAYHVFKGLWDFDKIDLVEQFKILMLNRNNACLGVSNLTSGGTASCPVDPKLVFATALKANAAAIIMVHNHPSGNPQPSETDIILTKKMCGAGNVVGITVLDHVIITRHNYLSMGDEGLMPLASYTL</sequence>
<evidence type="ECO:0000256" key="5">
    <source>
        <dbReference type="ARBA" id="ARBA00023049"/>
    </source>
</evidence>
<keyword evidence="1" id="KW-0645">Protease</keyword>
<dbReference type="Proteomes" id="UP000297248">
    <property type="component" value="Unassembled WGS sequence"/>
</dbReference>
<dbReference type="AlphaFoldDB" id="A0A4Y8AD87"/>
<evidence type="ECO:0000256" key="4">
    <source>
        <dbReference type="ARBA" id="ARBA00022833"/>
    </source>
</evidence>
<dbReference type="CDD" id="cd08071">
    <property type="entry name" value="MPN_DUF2466"/>
    <property type="match status" value="1"/>
</dbReference>
<accession>A0A4Y8AD87</accession>
<organism evidence="8 9">
    <name type="scientific">Mucilaginibacter phyllosphaerae</name>
    <dbReference type="NCBI Taxonomy" id="1812349"/>
    <lineage>
        <taxon>Bacteria</taxon>
        <taxon>Pseudomonadati</taxon>
        <taxon>Bacteroidota</taxon>
        <taxon>Sphingobacteriia</taxon>
        <taxon>Sphingobacteriales</taxon>
        <taxon>Sphingobacteriaceae</taxon>
        <taxon>Mucilaginibacter</taxon>
    </lineage>
</organism>
<evidence type="ECO:0000256" key="1">
    <source>
        <dbReference type="ARBA" id="ARBA00022670"/>
    </source>
</evidence>
<dbReference type="InterPro" id="IPR037518">
    <property type="entry name" value="MPN"/>
</dbReference>
<keyword evidence="3" id="KW-0378">Hydrolase</keyword>
<comment type="caution">
    <text evidence="8">The sequence shown here is derived from an EMBL/GenBank/DDBJ whole genome shotgun (WGS) entry which is preliminary data.</text>
</comment>
<dbReference type="Pfam" id="PF04002">
    <property type="entry name" value="RadC"/>
    <property type="match status" value="1"/>
</dbReference>
<keyword evidence="5" id="KW-0482">Metalloprotease</keyword>
<dbReference type="PANTHER" id="PTHR30471">
    <property type="entry name" value="DNA REPAIR PROTEIN RADC"/>
    <property type="match status" value="1"/>
</dbReference>
<evidence type="ECO:0000313" key="9">
    <source>
        <dbReference type="Proteomes" id="UP000297248"/>
    </source>
</evidence>
<reference evidence="8" key="2">
    <citation type="submission" date="2019-03" db="EMBL/GenBank/DDBJ databases">
        <authorList>
            <person name="Yan Y.-Q."/>
            <person name="Du Z.-J."/>
        </authorList>
    </citation>
    <scope>NUCLEOTIDE SEQUENCE</scope>
    <source>
        <strain evidence="8">PP-F2FG21</strain>
    </source>
</reference>
<reference evidence="7 10" key="3">
    <citation type="submission" date="2020-08" db="EMBL/GenBank/DDBJ databases">
        <title>Genomic Encyclopedia of Type Strains, Phase IV (KMG-IV): sequencing the most valuable type-strain genomes for metagenomic binning, comparative biology and taxonomic classification.</title>
        <authorList>
            <person name="Goeker M."/>
        </authorList>
    </citation>
    <scope>NUCLEOTIDE SEQUENCE [LARGE SCALE GENOMIC DNA]</scope>
    <source>
        <strain evidence="7 10">DSM 100995</strain>
    </source>
</reference>
<dbReference type="PANTHER" id="PTHR30471:SF3">
    <property type="entry name" value="UPF0758 PROTEIN YEES-RELATED"/>
    <property type="match status" value="1"/>
</dbReference>
<dbReference type="Gene3D" id="3.40.140.10">
    <property type="entry name" value="Cytidine Deaminase, domain 2"/>
    <property type="match status" value="1"/>
</dbReference>
<dbReference type="InterPro" id="IPR020891">
    <property type="entry name" value="UPF0758_CS"/>
</dbReference>
<proteinExistence type="predicted"/>
<protein>
    <submittedName>
        <fullName evidence="7 8">DNA repair protein</fullName>
    </submittedName>
</protein>
<dbReference type="InterPro" id="IPR001405">
    <property type="entry name" value="UPF0758"/>
</dbReference>
<name>A0A4Y8AD87_9SPHI</name>
<dbReference type="PROSITE" id="PS50249">
    <property type="entry name" value="MPN"/>
    <property type="match status" value="1"/>
</dbReference>
<evidence type="ECO:0000313" key="7">
    <source>
        <dbReference type="EMBL" id="MBB3969306.1"/>
    </source>
</evidence>
<evidence type="ECO:0000256" key="2">
    <source>
        <dbReference type="ARBA" id="ARBA00022723"/>
    </source>
</evidence>
<keyword evidence="10" id="KW-1185">Reference proteome</keyword>
<evidence type="ECO:0000256" key="3">
    <source>
        <dbReference type="ARBA" id="ARBA00022801"/>
    </source>
</evidence>
<dbReference type="OrthoDB" id="9804482at2"/>
<dbReference type="RefSeq" id="WP_134336764.1">
    <property type="nucleotide sequence ID" value="NZ_BMCZ01000002.1"/>
</dbReference>
<evidence type="ECO:0000313" key="8">
    <source>
        <dbReference type="EMBL" id="TEW65898.1"/>
    </source>
</evidence>
<keyword evidence="4" id="KW-0862">Zinc</keyword>